<accession>A0ABS7KT23</accession>
<evidence type="ECO:0000313" key="3">
    <source>
        <dbReference type="Proteomes" id="UP001299068"/>
    </source>
</evidence>
<comment type="caution">
    <text evidence="2">The sequence shown here is derived from an EMBL/GenBank/DDBJ whole genome shotgun (WGS) entry which is preliminary data.</text>
</comment>
<sequence length="69" mass="8190">MFIILLYIFILIVVLMRLFELKDSIIEIWNEDESVCYKVSMSVFATSLKFTIIALTCFFSNYFIESFLI</sequence>
<proteinExistence type="predicted"/>
<evidence type="ECO:0000313" key="2">
    <source>
        <dbReference type="EMBL" id="MBY0753955.1"/>
    </source>
</evidence>
<dbReference type="Proteomes" id="UP001299068">
    <property type="component" value="Unassembled WGS sequence"/>
</dbReference>
<keyword evidence="3" id="KW-1185">Reference proteome</keyword>
<dbReference type="EMBL" id="JAIKTU010000001">
    <property type="protein sequence ID" value="MBY0753955.1"/>
    <property type="molecule type" value="Genomic_DNA"/>
</dbReference>
<reference evidence="2 3" key="1">
    <citation type="journal article" date="2021" name="Cell Host Microbe">
        <title>in vivo commensal control of Clostridioides difficile virulence.</title>
        <authorList>
            <person name="Girinathan B.P."/>
            <person name="Dibenedetto N."/>
            <person name="Worley J.N."/>
            <person name="Peltier J."/>
            <person name="Arrieta-Ortiz M.L."/>
            <person name="Rupa Christinal Immanuel S."/>
            <person name="Lavin R."/>
            <person name="Delaney M.L."/>
            <person name="Cummins C."/>
            <person name="Hoffmann M."/>
            <person name="Luo Y."/>
            <person name="Gonzalez-Escalona N."/>
            <person name="Allard M."/>
            <person name="Onderdonk A.B."/>
            <person name="Gerber G.K."/>
            <person name="Sonenshein A.L."/>
            <person name="Baliga N."/>
            <person name="Dupuy B."/>
            <person name="Bry L."/>
        </authorList>
    </citation>
    <scope>NUCLEOTIDE SEQUENCE [LARGE SCALE GENOMIC DNA]</scope>
    <source>
        <strain evidence="2 3">DSM 599</strain>
    </source>
</reference>
<name>A0ABS7KT23_CLOSR</name>
<keyword evidence="1" id="KW-1133">Transmembrane helix</keyword>
<evidence type="ECO:0000256" key="1">
    <source>
        <dbReference type="SAM" id="Phobius"/>
    </source>
</evidence>
<dbReference type="RefSeq" id="WP_221858312.1">
    <property type="nucleotide sequence ID" value="NZ_JAIKTU010000001.1"/>
</dbReference>
<protein>
    <submittedName>
        <fullName evidence="2">Uncharacterized protein</fullName>
    </submittedName>
</protein>
<keyword evidence="1" id="KW-0812">Transmembrane</keyword>
<gene>
    <name evidence="2" type="ORF">K5V21_00665</name>
</gene>
<organism evidence="2 3">
    <name type="scientific">Clostridium sardiniense</name>
    <name type="common">Clostridium absonum</name>
    <dbReference type="NCBI Taxonomy" id="29369"/>
    <lineage>
        <taxon>Bacteria</taxon>
        <taxon>Bacillati</taxon>
        <taxon>Bacillota</taxon>
        <taxon>Clostridia</taxon>
        <taxon>Eubacteriales</taxon>
        <taxon>Clostridiaceae</taxon>
        <taxon>Clostridium</taxon>
    </lineage>
</organism>
<feature type="transmembrane region" description="Helical" evidence="1">
    <location>
        <begin position="42"/>
        <end position="64"/>
    </location>
</feature>
<keyword evidence="1" id="KW-0472">Membrane</keyword>